<dbReference type="Pfam" id="PF23559">
    <property type="entry name" value="WHD_DRP"/>
    <property type="match status" value="1"/>
</dbReference>
<dbReference type="Proteomes" id="UP000289340">
    <property type="component" value="Chromosome 13"/>
</dbReference>
<evidence type="ECO:0000313" key="5">
    <source>
        <dbReference type="Proteomes" id="UP000289340"/>
    </source>
</evidence>
<dbReference type="SUPFAM" id="SSF52047">
    <property type="entry name" value="RNI-like"/>
    <property type="match status" value="1"/>
</dbReference>
<organism evidence="4 5">
    <name type="scientific">Glycine soja</name>
    <name type="common">Wild soybean</name>
    <dbReference type="NCBI Taxonomy" id="3848"/>
    <lineage>
        <taxon>Eukaryota</taxon>
        <taxon>Viridiplantae</taxon>
        <taxon>Streptophyta</taxon>
        <taxon>Embryophyta</taxon>
        <taxon>Tracheophyta</taxon>
        <taxon>Spermatophyta</taxon>
        <taxon>Magnoliopsida</taxon>
        <taxon>eudicotyledons</taxon>
        <taxon>Gunneridae</taxon>
        <taxon>Pentapetalae</taxon>
        <taxon>rosids</taxon>
        <taxon>fabids</taxon>
        <taxon>Fabales</taxon>
        <taxon>Fabaceae</taxon>
        <taxon>Papilionoideae</taxon>
        <taxon>50 kb inversion clade</taxon>
        <taxon>NPAAA clade</taxon>
        <taxon>indigoferoid/millettioid clade</taxon>
        <taxon>Phaseoleae</taxon>
        <taxon>Glycine</taxon>
        <taxon>Glycine subgen. Soja</taxon>
    </lineage>
</organism>
<dbReference type="PANTHER" id="PTHR23155:SF1060">
    <property type="entry name" value="NBS-LRR DISEASE RESISTANCE PROTEIN"/>
    <property type="match status" value="1"/>
</dbReference>
<dbReference type="AlphaFoldDB" id="A0A445HF05"/>
<sequence length="260" mass="29887">MPSYLKHYFAYSSLFPKDFGFAGAQISSLWAGLGLLRSPVGSRQVEHIAAQYIDELHTRSFLEDFEDFGHIYYFKLHDLALYVAKEDLLVVNLRTCNIPEQARHLSVVENDSLNHALFPRSRSVRTILFPIDGMGVGSEALLDAWITRYIYLRLLEFLPKLKVLSVRHCKMLNLSLNCESAIHKLRMKFLHLEHCPRQQTLPQWILGAADTLQTLLIINSHSLKMVPEWLTTMTHLKMLHIVNCSLLLCLPSDMHHLIAL</sequence>
<dbReference type="GO" id="GO:0098542">
    <property type="term" value="P:defense response to other organism"/>
    <property type="evidence" value="ECO:0007669"/>
    <property type="project" value="TreeGrafter"/>
</dbReference>
<name>A0A445HF05_GLYSO</name>
<dbReference type="InterPro" id="IPR058922">
    <property type="entry name" value="WHD_DRP"/>
</dbReference>
<keyword evidence="2" id="KW-0611">Plant defense</keyword>
<evidence type="ECO:0000256" key="1">
    <source>
        <dbReference type="ARBA" id="ARBA00022737"/>
    </source>
</evidence>
<dbReference type="InterPro" id="IPR036388">
    <property type="entry name" value="WH-like_DNA-bd_sf"/>
</dbReference>
<dbReference type="InterPro" id="IPR032675">
    <property type="entry name" value="LRR_dom_sf"/>
</dbReference>
<dbReference type="PANTHER" id="PTHR23155">
    <property type="entry name" value="DISEASE RESISTANCE PROTEIN RP"/>
    <property type="match status" value="1"/>
</dbReference>
<feature type="domain" description="Disease resistance protein winged helix" evidence="3">
    <location>
        <begin position="14"/>
        <end position="79"/>
    </location>
</feature>
<evidence type="ECO:0000313" key="4">
    <source>
        <dbReference type="EMBL" id="RZB72169.1"/>
    </source>
</evidence>
<keyword evidence="5" id="KW-1185">Reference proteome</keyword>
<protein>
    <submittedName>
        <fullName evidence="4">Putative disease resistance RPP13-like protein 1</fullName>
    </submittedName>
</protein>
<proteinExistence type="predicted"/>
<dbReference type="Gene3D" id="1.10.10.10">
    <property type="entry name" value="Winged helix-like DNA-binding domain superfamily/Winged helix DNA-binding domain"/>
    <property type="match status" value="1"/>
</dbReference>
<dbReference type="Gene3D" id="3.80.10.10">
    <property type="entry name" value="Ribonuclease Inhibitor"/>
    <property type="match status" value="1"/>
</dbReference>
<reference evidence="4 5" key="1">
    <citation type="submission" date="2018-09" db="EMBL/GenBank/DDBJ databases">
        <title>A high-quality reference genome of wild soybean provides a powerful tool to mine soybean genomes.</title>
        <authorList>
            <person name="Xie M."/>
            <person name="Chung C.Y.L."/>
            <person name="Li M.-W."/>
            <person name="Wong F.-L."/>
            <person name="Chan T.-F."/>
            <person name="Lam H.-M."/>
        </authorList>
    </citation>
    <scope>NUCLEOTIDE SEQUENCE [LARGE SCALE GENOMIC DNA]</scope>
    <source>
        <strain evidence="5">cv. W05</strain>
        <tissue evidence="4">Hypocotyl of etiolated seedlings</tissue>
    </source>
</reference>
<evidence type="ECO:0000259" key="3">
    <source>
        <dbReference type="Pfam" id="PF23559"/>
    </source>
</evidence>
<keyword evidence="1" id="KW-0677">Repeat</keyword>
<comment type="caution">
    <text evidence="4">The sequence shown here is derived from an EMBL/GenBank/DDBJ whole genome shotgun (WGS) entry which is preliminary data.</text>
</comment>
<dbReference type="InterPro" id="IPR044974">
    <property type="entry name" value="Disease_R_plants"/>
</dbReference>
<evidence type="ECO:0000256" key="2">
    <source>
        <dbReference type="ARBA" id="ARBA00022821"/>
    </source>
</evidence>
<accession>A0A445HF05</accession>
<dbReference type="EMBL" id="QZWG01000013">
    <property type="protein sequence ID" value="RZB72169.1"/>
    <property type="molecule type" value="Genomic_DNA"/>
</dbReference>
<gene>
    <name evidence="4" type="ORF">D0Y65_036489</name>
</gene>